<evidence type="ECO:0000256" key="1">
    <source>
        <dbReference type="ARBA" id="ARBA00022701"/>
    </source>
</evidence>
<dbReference type="GO" id="GO:0008017">
    <property type="term" value="F:microtubule binding"/>
    <property type="evidence" value="ECO:0007669"/>
    <property type="project" value="InterPro"/>
</dbReference>
<dbReference type="Pfam" id="PF00225">
    <property type="entry name" value="Kinesin"/>
    <property type="match status" value="1"/>
</dbReference>
<gene>
    <name evidence="9" type="ORF">IFM89_035396</name>
</gene>
<keyword evidence="5 7" id="KW-0505">Motor protein</keyword>
<organism evidence="9 10">
    <name type="scientific">Coptis chinensis</name>
    <dbReference type="NCBI Taxonomy" id="261450"/>
    <lineage>
        <taxon>Eukaryota</taxon>
        <taxon>Viridiplantae</taxon>
        <taxon>Streptophyta</taxon>
        <taxon>Embryophyta</taxon>
        <taxon>Tracheophyta</taxon>
        <taxon>Spermatophyta</taxon>
        <taxon>Magnoliopsida</taxon>
        <taxon>Ranunculales</taxon>
        <taxon>Ranunculaceae</taxon>
        <taxon>Coptidoideae</taxon>
        <taxon>Coptis</taxon>
    </lineage>
</organism>
<keyword evidence="2 7" id="KW-0547">Nucleotide-binding</keyword>
<dbReference type="AlphaFoldDB" id="A0A835HIV1"/>
<dbReference type="InterPro" id="IPR027417">
    <property type="entry name" value="P-loop_NTPase"/>
</dbReference>
<name>A0A835HIV1_9MAGN</name>
<dbReference type="EMBL" id="JADFTS010000007">
    <property type="protein sequence ID" value="KAF9599117.1"/>
    <property type="molecule type" value="Genomic_DNA"/>
</dbReference>
<keyword evidence="4" id="KW-0175">Coiled coil</keyword>
<reference evidence="9 10" key="1">
    <citation type="submission" date="2020-10" db="EMBL/GenBank/DDBJ databases">
        <title>The Coptis chinensis genome and diversification of protoberbering-type alkaloids.</title>
        <authorList>
            <person name="Wang B."/>
            <person name="Shu S."/>
            <person name="Song C."/>
            <person name="Liu Y."/>
        </authorList>
    </citation>
    <scope>NUCLEOTIDE SEQUENCE [LARGE SCALE GENOMIC DNA]</scope>
    <source>
        <strain evidence="9">HL-2020</strain>
        <tissue evidence="9">Leaf</tissue>
    </source>
</reference>
<evidence type="ECO:0000256" key="6">
    <source>
        <dbReference type="ARBA" id="ARBA00034488"/>
    </source>
</evidence>
<evidence type="ECO:0000256" key="2">
    <source>
        <dbReference type="ARBA" id="ARBA00022741"/>
    </source>
</evidence>
<dbReference type="InterPro" id="IPR036961">
    <property type="entry name" value="Kinesin_motor_dom_sf"/>
</dbReference>
<protein>
    <recommendedName>
        <fullName evidence="8">Kinesin motor domain-containing protein</fullName>
    </recommendedName>
</protein>
<keyword evidence="1" id="KW-0493">Microtubule</keyword>
<comment type="similarity">
    <text evidence="6">Belongs to the TRAFAC class myosin-kinesin ATPase superfamily. Kinesin family. KIN-12 subfamily.</text>
</comment>
<evidence type="ECO:0000256" key="5">
    <source>
        <dbReference type="ARBA" id="ARBA00023175"/>
    </source>
</evidence>
<evidence type="ECO:0000313" key="10">
    <source>
        <dbReference type="Proteomes" id="UP000631114"/>
    </source>
</evidence>
<dbReference type="GO" id="GO:0003777">
    <property type="term" value="F:microtubule motor activity"/>
    <property type="evidence" value="ECO:0007669"/>
    <property type="project" value="InterPro"/>
</dbReference>
<dbReference type="PROSITE" id="PS50067">
    <property type="entry name" value="KINESIN_MOTOR_2"/>
    <property type="match status" value="1"/>
</dbReference>
<dbReference type="PANTHER" id="PTHR37739">
    <property type="entry name" value="KINESIN-LIKE PROTEIN KIN-12D"/>
    <property type="match status" value="1"/>
</dbReference>
<dbReference type="Proteomes" id="UP000631114">
    <property type="component" value="Unassembled WGS sequence"/>
</dbReference>
<proteinExistence type="inferred from homology"/>
<keyword evidence="3 7" id="KW-0067">ATP-binding</keyword>
<evidence type="ECO:0000256" key="7">
    <source>
        <dbReference type="PROSITE-ProRule" id="PRU00283"/>
    </source>
</evidence>
<feature type="non-terminal residue" evidence="9">
    <location>
        <position position="109"/>
    </location>
</feature>
<comment type="caution">
    <text evidence="9">The sequence shown here is derived from an EMBL/GenBank/DDBJ whole genome shotgun (WGS) entry which is preliminary data.</text>
</comment>
<dbReference type="SUPFAM" id="SSF52540">
    <property type="entry name" value="P-loop containing nucleoside triphosphate hydrolases"/>
    <property type="match status" value="1"/>
</dbReference>
<dbReference type="OrthoDB" id="3176171at2759"/>
<evidence type="ECO:0000259" key="8">
    <source>
        <dbReference type="PROSITE" id="PS50067"/>
    </source>
</evidence>
<dbReference type="GO" id="GO:0005524">
    <property type="term" value="F:ATP binding"/>
    <property type="evidence" value="ECO:0007669"/>
    <property type="project" value="UniProtKB-UniRule"/>
</dbReference>
<keyword evidence="10" id="KW-1185">Reference proteome</keyword>
<feature type="domain" description="Kinesin motor" evidence="8">
    <location>
        <begin position="1"/>
        <end position="109"/>
    </location>
</feature>
<dbReference type="PANTHER" id="PTHR37739:SF14">
    <property type="entry name" value="KINESIN-LIKE PROTEIN KIN-12E"/>
    <property type="match status" value="1"/>
</dbReference>
<sequence>MVENCMGGYNSCMFAYGQTGSGKTHTMLGDIEGGTRRHSVNCGMTPRVFEHLFSRIQKEKESRRDEKLKYTCKFKVTVMTLNLPKANFVPNWSPSRDNPSFGFYFLVLK</sequence>
<dbReference type="InterPro" id="IPR001752">
    <property type="entry name" value="Kinesin_motor_dom"/>
</dbReference>
<dbReference type="GO" id="GO:0007018">
    <property type="term" value="P:microtubule-based movement"/>
    <property type="evidence" value="ECO:0007669"/>
    <property type="project" value="InterPro"/>
</dbReference>
<evidence type="ECO:0000256" key="3">
    <source>
        <dbReference type="ARBA" id="ARBA00022840"/>
    </source>
</evidence>
<dbReference type="InterPro" id="IPR044986">
    <property type="entry name" value="KIF15/KIN-12"/>
</dbReference>
<accession>A0A835HIV1</accession>
<feature type="binding site" evidence="7">
    <location>
        <begin position="17"/>
        <end position="24"/>
    </location>
    <ligand>
        <name>ATP</name>
        <dbReference type="ChEBI" id="CHEBI:30616"/>
    </ligand>
</feature>
<dbReference type="Gene3D" id="3.40.850.10">
    <property type="entry name" value="Kinesin motor domain"/>
    <property type="match status" value="1"/>
</dbReference>
<dbReference type="GO" id="GO:0005874">
    <property type="term" value="C:microtubule"/>
    <property type="evidence" value="ECO:0007669"/>
    <property type="project" value="UniProtKB-KW"/>
</dbReference>
<evidence type="ECO:0000256" key="4">
    <source>
        <dbReference type="ARBA" id="ARBA00023054"/>
    </source>
</evidence>
<evidence type="ECO:0000313" key="9">
    <source>
        <dbReference type="EMBL" id="KAF9599117.1"/>
    </source>
</evidence>